<comment type="caution">
    <text evidence="1">The sequence shown here is derived from an EMBL/GenBank/DDBJ whole genome shotgun (WGS) entry which is preliminary data.</text>
</comment>
<organism evidence="1">
    <name type="scientific">marine sediment metagenome</name>
    <dbReference type="NCBI Taxonomy" id="412755"/>
    <lineage>
        <taxon>unclassified sequences</taxon>
        <taxon>metagenomes</taxon>
        <taxon>ecological metagenomes</taxon>
    </lineage>
</organism>
<gene>
    <name evidence="1" type="ORF">S01H1_73747</name>
</gene>
<name>X0WK21_9ZZZZ</name>
<proteinExistence type="predicted"/>
<accession>X0WK21</accession>
<sequence length="153" mass="18257">MPESIKSLEFLYDYVKSLFEKRKDNHFEESMKESLFKGEKTALDLFVHSVSTLHFAMKKTTNPNADMKDIAIKLDPKSTTPLHEQLLDLFNKANEAYTEERIKYNEEDLKNMFKFPFGREMTYEDWFGFIIHHTIGHIYQSLRLQAIYLRHKI</sequence>
<dbReference type="Gene3D" id="1.20.120.450">
    <property type="entry name" value="dinb family like domain"/>
    <property type="match status" value="1"/>
</dbReference>
<reference evidence="1" key="1">
    <citation type="journal article" date="2014" name="Front. Microbiol.">
        <title>High frequency of phylogenetically diverse reductive dehalogenase-homologous genes in deep subseafloor sedimentary metagenomes.</title>
        <authorList>
            <person name="Kawai M."/>
            <person name="Futagami T."/>
            <person name="Toyoda A."/>
            <person name="Takaki Y."/>
            <person name="Nishi S."/>
            <person name="Hori S."/>
            <person name="Arai W."/>
            <person name="Tsubouchi T."/>
            <person name="Morono Y."/>
            <person name="Uchiyama I."/>
            <person name="Ito T."/>
            <person name="Fujiyama A."/>
            <person name="Inagaki F."/>
            <person name="Takami H."/>
        </authorList>
    </citation>
    <scope>NUCLEOTIDE SEQUENCE</scope>
    <source>
        <strain evidence="1">Expedition CK06-06</strain>
    </source>
</reference>
<dbReference type="EMBL" id="BARS01049289">
    <property type="protein sequence ID" value="GAG31339.1"/>
    <property type="molecule type" value="Genomic_DNA"/>
</dbReference>
<evidence type="ECO:0008006" key="2">
    <source>
        <dbReference type="Google" id="ProtNLM"/>
    </source>
</evidence>
<dbReference type="InterPro" id="IPR034660">
    <property type="entry name" value="DinB/YfiT-like"/>
</dbReference>
<dbReference type="SUPFAM" id="SSF109854">
    <property type="entry name" value="DinB/YfiT-like putative metalloenzymes"/>
    <property type="match status" value="1"/>
</dbReference>
<evidence type="ECO:0000313" key="1">
    <source>
        <dbReference type="EMBL" id="GAG31339.1"/>
    </source>
</evidence>
<protein>
    <recommendedName>
        <fullName evidence="2">DinB-like domain-containing protein</fullName>
    </recommendedName>
</protein>
<dbReference type="AlphaFoldDB" id="X0WK21"/>